<accession>A0A9D4UY36</accession>
<keyword evidence="4" id="KW-1185">Reference proteome</keyword>
<keyword evidence="1" id="KW-0808">Transferase</keyword>
<dbReference type="Gene3D" id="3.30.559.10">
    <property type="entry name" value="Chloramphenicol acetyltransferase-like domain"/>
    <property type="match status" value="2"/>
</dbReference>
<dbReference type="PROSITE" id="PS51257">
    <property type="entry name" value="PROKAR_LIPOPROTEIN"/>
    <property type="match status" value="1"/>
</dbReference>
<dbReference type="OrthoDB" id="1932220at2759"/>
<dbReference type="InterPro" id="IPR023213">
    <property type="entry name" value="CAT-like_dom_sf"/>
</dbReference>
<evidence type="ECO:0000256" key="2">
    <source>
        <dbReference type="SAM" id="MobiDB-lite"/>
    </source>
</evidence>
<dbReference type="PANTHER" id="PTHR31896:SF64">
    <property type="entry name" value="TRICHOTHECENE 3-O-ACETYLTRANSFERASE"/>
    <property type="match status" value="1"/>
</dbReference>
<sequence length="365" mass="40104">MILDRETVLPTIPSIPHPLFLSCLDIIWQEVGYNRRLLFYPQPRALPLQNGDDDHVLPAPDLMRQLKSSLALCLVHYFPFCGRLVKGANPPHRLFIDCNDAGVEFVEASMDMPLSLLAEDGFQMKPFFDQLCQQPDHKGECLFSSPLLSIQATLFSDGGLALGVAHSHVVADGQSLWDFMVSWGECSRGVPLSLTPVHNRLAVHELSPTKATWSLDLQISEEDKAGEEDLIVEADNSRLDDKARSMEADDPKTLDKETTLASKKKDSDEEAASLPANTSEGGREEVNASSENGENGHDDKSSKTKSSENGGKSLPKPEPLVQYVLTLSASAIKQLKSEAGEGFTSFEVTCAHFWKRTSCARKSPP</sequence>
<evidence type="ECO:0000313" key="4">
    <source>
        <dbReference type="Proteomes" id="UP000886520"/>
    </source>
</evidence>
<proteinExistence type="predicted"/>
<evidence type="ECO:0000256" key="1">
    <source>
        <dbReference type="ARBA" id="ARBA00022679"/>
    </source>
</evidence>
<gene>
    <name evidence="3" type="ORF">GOP47_0008266</name>
</gene>
<dbReference type="Pfam" id="PF02458">
    <property type="entry name" value="Transferase"/>
    <property type="match status" value="1"/>
</dbReference>
<dbReference type="EMBL" id="JABFUD020000008">
    <property type="protein sequence ID" value="KAI5076201.1"/>
    <property type="molecule type" value="Genomic_DNA"/>
</dbReference>
<feature type="non-terminal residue" evidence="3">
    <location>
        <position position="365"/>
    </location>
</feature>
<name>A0A9D4UY36_ADICA</name>
<organism evidence="3 4">
    <name type="scientific">Adiantum capillus-veneris</name>
    <name type="common">Maidenhair fern</name>
    <dbReference type="NCBI Taxonomy" id="13818"/>
    <lineage>
        <taxon>Eukaryota</taxon>
        <taxon>Viridiplantae</taxon>
        <taxon>Streptophyta</taxon>
        <taxon>Embryophyta</taxon>
        <taxon>Tracheophyta</taxon>
        <taxon>Polypodiopsida</taxon>
        <taxon>Polypodiidae</taxon>
        <taxon>Polypodiales</taxon>
        <taxon>Pteridineae</taxon>
        <taxon>Pteridaceae</taxon>
        <taxon>Vittarioideae</taxon>
        <taxon>Adiantum</taxon>
    </lineage>
</organism>
<dbReference type="Proteomes" id="UP000886520">
    <property type="component" value="Chromosome 8"/>
</dbReference>
<feature type="region of interest" description="Disordered" evidence="2">
    <location>
        <begin position="226"/>
        <end position="318"/>
    </location>
</feature>
<dbReference type="PANTHER" id="PTHR31896">
    <property type="entry name" value="FAMILY REGULATORY PROTEIN, PUTATIVE (AFU_ORTHOLOGUE AFUA_3G14730)-RELATED"/>
    <property type="match status" value="1"/>
</dbReference>
<dbReference type="InterPro" id="IPR051283">
    <property type="entry name" value="Sec_Metabolite_Acyltrans"/>
</dbReference>
<protein>
    <submittedName>
        <fullName evidence="3">Uncharacterized protein</fullName>
    </submittedName>
</protein>
<reference evidence="3" key="1">
    <citation type="submission" date="2021-01" db="EMBL/GenBank/DDBJ databases">
        <title>Adiantum capillus-veneris genome.</title>
        <authorList>
            <person name="Fang Y."/>
            <person name="Liao Q."/>
        </authorList>
    </citation>
    <scope>NUCLEOTIDE SEQUENCE</scope>
    <source>
        <strain evidence="3">H3</strain>
        <tissue evidence="3">Leaf</tissue>
    </source>
</reference>
<feature type="compositionally biased region" description="Basic and acidic residues" evidence="2">
    <location>
        <begin position="294"/>
        <end position="306"/>
    </location>
</feature>
<dbReference type="AlphaFoldDB" id="A0A9D4UY36"/>
<dbReference type="GO" id="GO:0016740">
    <property type="term" value="F:transferase activity"/>
    <property type="evidence" value="ECO:0007669"/>
    <property type="project" value="UniProtKB-KW"/>
</dbReference>
<feature type="compositionally biased region" description="Basic and acidic residues" evidence="2">
    <location>
        <begin position="235"/>
        <end position="267"/>
    </location>
</feature>
<evidence type="ECO:0000313" key="3">
    <source>
        <dbReference type="EMBL" id="KAI5076201.1"/>
    </source>
</evidence>
<comment type="caution">
    <text evidence="3">The sequence shown here is derived from an EMBL/GenBank/DDBJ whole genome shotgun (WGS) entry which is preliminary data.</text>
</comment>